<dbReference type="SMART" id="SM00567">
    <property type="entry name" value="EZ_HEAT"/>
    <property type="match status" value="4"/>
</dbReference>
<dbReference type="SUPFAM" id="SSF48371">
    <property type="entry name" value="ARM repeat"/>
    <property type="match status" value="1"/>
</dbReference>
<protein>
    <submittedName>
        <fullName evidence="2">HEAT repeat domain-containing protein</fullName>
    </submittedName>
</protein>
<feature type="transmembrane region" description="Helical" evidence="1">
    <location>
        <begin position="12"/>
        <end position="32"/>
    </location>
</feature>
<keyword evidence="1" id="KW-0472">Membrane</keyword>
<gene>
    <name evidence="2" type="ORF">ACFQDH_05335</name>
</gene>
<accession>A0ABW2ADA4</accession>
<dbReference type="Pfam" id="PF13646">
    <property type="entry name" value="HEAT_2"/>
    <property type="match status" value="1"/>
</dbReference>
<dbReference type="InterPro" id="IPR011989">
    <property type="entry name" value="ARM-like"/>
</dbReference>
<comment type="caution">
    <text evidence="2">The sequence shown here is derived from an EMBL/GenBank/DDBJ whole genome shotgun (WGS) entry which is preliminary data.</text>
</comment>
<name>A0ABW2ADA4_9MICO</name>
<dbReference type="Gene3D" id="1.25.10.10">
    <property type="entry name" value="Leucine-rich Repeat Variant"/>
    <property type="match status" value="2"/>
</dbReference>
<evidence type="ECO:0000256" key="1">
    <source>
        <dbReference type="SAM" id="Phobius"/>
    </source>
</evidence>
<dbReference type="EMBL" id="JBHSWH010000001">
    <property type="protein sequence ID" value="MFC6704702.1"/>
    <property type="molecule type" value="Genomic_DNA"/>
</dbReference>
<sequence>MTAPSHVSSEQLYFVAVVVLGLCLLLAVVVVLSKLITTHRRTATQARLAPLRPHLLAVASGEDTDGAARARLIAHRDSRGELDRALVGVLTKVRGAPADALVDVLRERDAVTSTLHASRASSSVRRARAFRTLGLLRDADLTTDLLRGLHDRSPEVRLVSARAIGAVGPPAGPRAASAVLRAVRTQRTHPGVAAGTATDALVRLGITSEPAVRDGLTDDDPGVRLVAATVAGRGLFISCAPQLTGLARTDPDQLVRVAATDALGEAGRADDCPVLVTLTSSDEPAPVRRAAARALGRLGTPDAVAALEVLLGDADRGLAAAAATALGDSGPGRDTLTRAAADPDRTAPAVRAARVTLELLRLRRGTDRA</sequence>
<dbReference type="InterPro" id="IPR004155">
    <property type="entry name" value="PBS_lyase_HEAT"/>
</dbReference>
<proteinExistence type="predicted"/>
<dbReference type="PANTHER" id="PTHR12697">
    <property type="entry name" value="PBS LYASE HEAT-LIKE PROTEIN"/>
    <property type="match status" value="1"/>
</dbReference>
<keyword evidence="3" id="KW-1185">Reference proteome</keyword>
<evidence type="ECO:0000313" key="2">
    <source>
        <dbReference type="EMBL" id="MFC6704702.1"/>
    </source>
</evidence>
<dbReference type="PANTHER" id="PTHR12697:SF5">
    <property type="entry name" value="DEOXYHYPUSINE HYDROXYLASE"/>
    <property type="match status" value="1"/>
</dbReference>
<keyword evidence="1" id="KW-1133">Transmembrane helix</keyword>
<dbReference type="InterPro" id="IPR016024">
    <property type="entry name" value="ARM-type_fold"/>
</dbReference>
<dbReference type="RefSeq" id="WP_382399177.1">
    <property type="nucleotide sequence ID" value="NZ_JBHSWH010000001.1"/>
</dbReference>
<evidence type="ECO:0000313" key="3">
    <source>
        <dbReference type="Proteomes" id="UP001596298"/>
    </source>
</evidence>
<keyword evidence="1" id="KW-0812">Transmembrane</keyword>
<organism evidence="2 3">
    <name type="scientific">Flexivirga alba</name>
    <dbReference type="NCBI Taxonomy" id="702742"/>
    <lineage>
        <taxon>Bacteria</taxon>
        <taxon>Bacillati</taxon>
        <taxon>Actinomycetota</taxon>
        <taxon>Actinomycetes</taxon>
        <taxon>Micrococcales</taxon>
        <taxon>Dermacoccaceae</taxon>
        <taxon>Flexivirga</taxon>
    </lineage>
</organism>
<reference evidence="3" key="1">
    <citation type="journal article" date="2019" name="Int. J. Syst. Evol. Microbiol.">
        <title>The Global Catalogue of Microorganisms (GCM) 10K type strain sequencing project: providing services to taxonomists for standard genome sequencing and annotation.</title>
        <authorList>
            <consortium name="The Broad Institute Genomics Platform"/>
            <consortium name="The Broad Institute Genome Sequencing Center for Infectious Disease"/>
            <person name="Wu L."/>
            <person name="Ma J."/>
        </authorList>
    </citation>
    <scope>NUCLEOTIDE SEQUENCE [LARGE SCALE GENOMIC DNA]</scope>
    <source>
        <strain evidence="3">CCUG 58127</strain>
    </source>
</reference>
<dbReference type="Proteomes" id="UP001596298">
    <property type="component" value="Unassembled WGS sequence"/>
</dbReference>